<dbReference type="RefSeq" id="WP_210090090.1">
    <property type="nucleotide sequence ID" value="NZ_JAGGKG010000016.1"/>
</dbReference>
<organism evidence="3 4">
    <name type="scientific">Paenibacillus turicensis</name>
    <dbReference type="NCBI Taxonomy" id="160487"/>
    <lineage>
        <taxon>Bacteria</taxon>
        <taxon>Bacillati</taxon>
        <taxon>Bacillota</taxon>
        <taxon>Bacilli</taxon>
        <taxon>Bacillales</taxon>
        <taxon>Paenibacillaceae</taxon>
        <taxon>Paenibacillus</taxon>
    </lineage>
</organism>
<reference evidence="3 4" key="1">
    <citation type="submission" date="2021-03" db="EMBL/GenBank/DDBJ databases">
        <title>Genomic Encyclopedia of Type Strains, Phase IV (KMG-IV): sequencing the most valuable type-strain genomes for metagenomic binning, comparative biology and taxonomic classification.</title>
        <authorList>
            <person name="Goeker M."/>
        </authorList>
    </citation>
    <scope>NUCLEOTIDE SEQUENCE [LARGE SCALE GENOMIC DNA]</scope>
    <source>
        <strain evidence="3 4">DSM 14349</strain>
    </source>
</reference>
<proteinExistence type="predicted"/>
<accession>A0ABS4FV80</accession>
<dbReference type="Proteomes" id="UP001519272">
    <property type="component" value="Unassembled WGS sequence"/>
</dbReference>
<feature type="chain" id="PRO_5045875064" evidence="2">
    <location>
        <begin position="20"/>
        <end position="180"/>
    </location>
</feature>
<comment type="caution">
    <text evidence="3">The sequence shown here is derived from an EMBL/GenBank/DDBJ whole genome shotgun (WGS) entry which is preliminary data.</text>
</comment>
<feature type="coiled-coil region" evidence="1">
    <location>
        <begin position="152"/>
        <end position="179"/>
    </location>
</feature>
<keyword evidence="1" id="KW-0175">Coiled coil</keyword>
<name>A0ABS4FV80_9BACL</name>
<dbReference type="EMBL" id="JAGGKG010000016">
    <property type="protein sequence ID" value="MBP1906488.1"/>
    <property type="molecule type" value="Genomic_DNA"/>
</dbReference>
<evidence type="ECO:0000313" key="4">
    <source>
        <dbReference type="Proteomes" id="UP001519272"/>
    </source>
</evidence>
<evidence type="ECO:0000256" key="1">
    <source>
        <dbReference type="SAM" id="Coils"/>
    </source>
</evidence>
<evidence type="ECO:0000313" key="3">
    <source>
        <dbReference type="EMBL" id="MBP1906488.1"/>
    </source>
</evidence>
<keyword evidence="4" id="KW-1185">Reference proteome</keyword>
<sequence>MKKTIILLLILIFMTSCQAQKDTTNFDSQHYALIHNLFYEQYSKQISFLKNILSDLLIQNDDFTYLHGELNGYSQQVNVFYVINRNKNPITDKAISPEIYEEIFAIINQTDLLLSKIKELVKSNEKLSVFSDHKPLVLSIVNQLKDINISVENQNEKELQKYKAQLIELDNDIQKLISLM</sequence>
<feature type="signal peptide" evidence="2">
    <location>
        <begin position="1"/>
        <end position="19"/>
    </location>
</feature>
<keyword evidence="2" id="KW-0732">Signal</keyword>
<dbReference type="PROSITE" id="PS51257">
    <property type="entry name" value="PROKAR_LIPOPROTEIN"/>
    <property type="match status" value="1"/>
</dbReference>
<evidence type="ECO:0000256" key="2">
    <source>
        <dbReference type="SAM" id="SignalP"/>
    </source>
</evidence>
<gene>
    <name evidence="3" type="ORF">J2Z32_003150</name>
</gene>
<protein>
    <submittedName>
        <fullName evidence="3">Uncharacterized protein</fullName>
    </submittedName>
</protein>